<dbReference type="Pfam" id="PF26639">
    <property type="entry name" value="Het-6_barrel"/>
    <property type="match status" value="1"/>
</dbReference>
<protein>
    <recommendedName>
        <fullName evidence="1">Heterokaryon incompatibility domain-containing protein</fullName>
    </recommendedName>
</protein>
<dbReference type="Proteomes" id="UP000754883">
    <property type="component" value="Unassembled WGS sequence"/>
</dbReference>
<gene>
    <name evidence="2" type="ORF">CBYS24578_00009025</name>
</gene>
<keyword evidence="3" id="KW-1185">Reference proteome</keyword>
<name>A0A9N9XX65_9HYPO</name>
<dbReference type="AlphaFoldDB" id="A0A9N9XX65"/>
<evidence type="ECO:0000259" key="1">
    <source>
        <dbReference type="Pfam" id="PF06985"/>
    </source>
</evidence>
<sequence length="710" mass="80097">MAADTTDNHQFHQVYKTTLIRAEDMETRFIRIYPGQENSELKAELFTESLKTFKDYVALSYTWGNTLPSQVPHTIYLNSYPFEITENLWDGLKRLQRHFCTSTPISVWADAISINQDDTNEKNLVVPMMKDVYSTARLVIIWLGDGDELIDKTFQALEKISAQVEDLPKFLQSQDDIRIIAETAEVDIETLAQGFVDVSNRSWFRRTWILQEVALPTTSPLVICGNSVLQWDRFIEALGYLHQFFVDEDEGKGRVMPKDLRSMIQGANGLNPRTPNVTYHIREHYHHWKGVIGGIPFMPLLEDTALCLCSEPRDKIYGFLALADDESRKRIEVDYNKPIQQVYTEAFELSVEGLQGFQTLSKAGLQFHTDPDTAWPSWLPNFDRCGEPSFLKLFAQEQRGRGSIYNASLGLPPIMKRDKNELYVFGLFVGEVESATPAYSQQAVPQSGLANRPTPHNQTSSWVRLEKATSLLLLEQAGLESDECYTENGHVIPNDGSLVCSGCIYEPALDSTPRTGQQLNVSVSYQGTPAEWDWKFVEPTDKDHEITPIVPCIEGKPLKEAIWRTMIADHFAYLPWMEEGVPAPDSCSTAVLKYASHQSGRHDHSVEKETTVDEDRVAQNAMVVALSGRCVLRTTNDWIGLGTVNTLPGDVVVIIAGADVPFILRPFGDRYRLVGEAFVEGLMFGELFEDDPVFTGEPQSDLQLEGFLLF</sequence>
<reference evidence="3" key="1">
    <citation type="submission" date="2019-06" db="EMBL/GenBank/DDBJ databases">
        <authorList>
            <person name="Broberg M."/>
        </authorList>
    </citation>
    <scope>NUCLEOTIDE SEQUENCE [LARGE SCALE GENOMIC DNA]</scope>
</reference>
<dbReference type="Pfam" id="PF06985">
    <property type="entry name" value="HET"/>
    <property type="match status" value="1"/>
</dbReference>
<accession>A0A9N9XX65</accession>
<organism evidence="2 3">
    <name type="scientific">Clonostachys byssicola</name>
    <dbReference type="NCBI Taxonomy" id="160290"/>
    <lineage>
        <taxon>Eukaryota</taxon>
        <taxon>Fungi</taxon>
        <taxon>Dikarya</taxon>
        <taxon>Ascomycota</taxon>
        <taxon>Pezizomycotina</taxon>
        <taxon>Sordariomycetes</taxon>
        <taxon>Hypocreomycetidae</taxon>
        <taxon>Hypocreales</taxon>
        <taxon>Bionectriaceae</taxon>
        <taxon>Clonostachys</taxon>
    </lineage>
</organism>
<evidence type="ECO:0000313" key="2">
    <source>
        <dbReference type="EMBL" id="CAG9977989.1"/>
    </source>
</evidence>
<reference evidence="2 3" key="2">
    <citation type="submission" date="2021-10" db="EMBL/GenBank/DDBJ databases">
        <authorList>
            <person name="Piombo E."/>
        </authorList>
    </citation>
    <scope>NUCLEOTIDE SEQUENCE [LARGE SCALE GENOMIC DNA]</scope>
</reference>
<dbReference type="PANTHER" id="PTHR24148:SF64">
    <property type="entry name" value="HETEROKARYON INCOMPATIBILITY DOMAIN-CONTAINING PROTEIN"/>
    <property type="match status" value="1"/>
</dbReference>
<dbReference type="OrthoDB" id="4587016at2759"/>
<evidence type="ECO:0000313" key="3">
    <source>
        <dbReference type="Proteomes" id="UP000754883"/>
    </source>
</evidence>
<dbReference type="PANTHER" id="PTHR24148">
    <property type="entry name" value="ANKYRIN REPEAT DOMAIN-CONTAINING PROTEIN 39 HOMOLOG-RELATED"/>
    <property type="match status" value="1"/>
</dbReference>
<feature type="domain" description="Heterokaryon incompatibility" evidence="1">
    <location>
        <begin position="56"/>
        <end position="212"/>
    </location>
</feature>
<dbReference type="InterPro" id="IPR010730">
    <property type="entry name" value="HET"/>
</dbReference>
<proteinExistence type="predicted"/>
<comment type="caution">
    <text evidence="2">The sequence shown here is derived from an EMBL/GenBank/DDBJ whole genome shotgun (WGS) entry which is preliminary data.</text>
</comment>
<dbReference type="EMBL" id="CABFNO020001298">
    <property type="protein sequence ID" value="CAG9977989.1"/>
    <property type="molecule type" value="Genomic_DNA"/>
</dbReference>
<dbReference type="InterPro" id="IPR052895">
    <property type="entry name" value="HetReg/Transcr_Mod"/>
</dbReference>